<feature type="chain" id="PRO_5047213226" description="DUF5626 domain-containing protein" evidence="1">
    <location>
        <begin position="28"/>
        <end position="160"/>
    </location>
</feature>
<dbReference type="InterPro" id="IPR040491">
    <property type="entry name" value="DUF5626"/>
</dbReference>
<dbReference type="EMBL" id="VIRV01000015">
    <property type="protein sequence ID" value="MBY0759367.1"/>
    <property type="molecule type" value="Genomic_DNA"/>
</dbReference>
<evidence type="ECO:0000313" key="3">
    <source>
        <dbReference type="EMBL" id="MBY0759367.1"/>
    </source>
</evidence>
<evidence type="ECO:0000259" key="2">
    <source>
        <dbReference type="Pfam" id="PF18540"/>
    </source>
</evidence>
<protein>
    <recommendedName>
        <fullName evidence="2">DUF5626 domain-containing protein</fullName>
    </recommendedName>
</protein>
<keyword evidence="4" id="KW-1185">Reference proteome</keyword>
<dbReference type="RefSeq" id="WP_221920031.1">
    <property type="nucleotide sequence ID" value="NZ_CP173660.1"/>
</dbReference>
<feature type="signal peptide" evidence="1">
    <location>
        <begin position="1"/>
        <end position="27"/>
    </location>
</feature>
<dbReference type="Gene3D" id="2.60.40.3860">
    <property type="match status" value="1"/>
</dbReference>
<sequence length="160" mass="17213">MNLKKKLFLSVLSASVAFSSATLSSHAKDSYSTSASCSVYSLSTTQSKSFFLMDKNGLPYSVTIEPIEYGSRMANGKYKVSLTVPNRWKAGFIVTVSSNRITSVSNPSAIPLTGSIKNVVLQKVSSTQATLKFKYIYSSNVMNTGIKASISKGALKISKL</sequence>
<reference evidence="3 4" key="1">
    <citation type="journal article" date="2020" name="New Microbes New Infect">
        <title>Sellimonas caecigallum sp. nov., description and genome sequence of a new member of the Sellimonas genus isolated from the cecum of feral chicken.</title>
        <authorList>
            <person name="Wongkuna S."/>
            <person name="Ghimire S."/>
            <person name="Antony L."/>
            <person name="Chankhamhaengdecha S."/>
            <person name="Janvilisri T."/>
            <person name="Scaria J."/>
        </authorList>
    </citation>
    <scope>NUCLEOTIDE SEQUENCE [LARGE SCALE GENOMIC DNA]</scope>
    <source>
        <strain evidence="3 4">SW451</strain>
    </source>
</reference>
<feature type="domain" description="DUF5626" evidence="2">
    <location>
        <begin position="45"/>
        <end position="157"/>
    </location>
</feature>
<dbReference type="Pfam" id="PF18540">
    <property type="entry name" value="DUF5626"/>
    <property type="match status" value="1"/>
</dbReference>
<keyword evidence="1" id="KW-0732">Signal</keyword>
<gene>
    <name evidence="3" type="ORF">FLB61_09770</name>
</gene>
<evidence type="ECO:0000313" key="4">
    <source>
        <dbReference type="Proteomes" id="UP000779049"/>
    </source>
</evidence>
<proteinExistence type="predicted"/>
<comment type="caution">
    <text evidence="3">The sequence shown here is derived from an EMBL/GenBank/DDBJ whole genome shotgun (WGS) entry which is preliminary data.</text>
</comment>
<dbReference type="Proteomes" id="UP000779049">
    <property type="component" value="Unassembled WGS sequence"/>
</dbReference>
<evidence type="ECO:0000256" key="1">
    <source>
        <dbReference type="SAM" id="SignalP"/>
    </source>
</evidence>
<accession>A0ABS7L8S3</accession>
<name>A0ABS7L8S3_9FIRM</name>
<organism evidence="3 4">
    <name type="scientific">Sellimonas caecigallum</name>
    <dbReference type="NCBI Taxonomy" id="2592333"/>
    <lineage>
        <taxon>Bacteria</taxon>
        <taxon>Bacillati</taxon>
        <taxon>Bacillota</taxon>
        <taxon>Clostridia</taxon>
        <taxon>Lachnospirales</taxon>
        <taxon>Lachnospiraceae</taxon>
        <taxon>Sellimonas</taxon>
    </lineage>
</organism>